<keyword evidence="1" id="KW-0119">Carbohydrate metabolism</keyword>
<evidence type="ECO:0000256" key="1">
    <source>
        <dbReference type="HAMAP-Rule" id="MF_01270"/>
    </source>
</evidence>
<comment type="pathway">
    <text evidence="1">Amino-sugar metabolism; 1,6-anhydro-N-acetylmuramate degradation.</text>
</comment>
<comment type="function">
    <text evidence="1">Catalyzes the specific phosphorylation of 1,6-anhydro-N-acetylmuramic acid (anhMurNAc) with the simultaneous cleavage of the 1,6-anhydro ring, generating MurNAc-6-P. Is required for the utilization of anhMurNAc either imported from the medium or derived from its own cell wall murein, and thus plays a role in cell wall recycling.</text>
</comment>
<keyword evidence="3" id="KW-1185">Reference proteome</keyword>
<organism evidence="2 3">
    <name type="scientific">Thalassobacillus hwangdonensis</name>
    <dbReference type="NCBI Taxonomy" id="546108"/>
    <lineage>
        <taxon>Bacteria</taxon>
        <taxon>Bacillati</taxon>
        <taxon>Bacillota</taxon>
        <taxon>Bacilli</taxon>
        <taxon>Bacillales</taxon>
        <taxon>Bacillaceae</taxon>
        <taxon>Thalassobacillus</taxon>
    </lineage>
</organism>
<dbReference type="SUPFAM" id="SSF53067">
    <property type="entry name" value="Actin-like ATPase domain"/>
    <property type="match status" value="1"/>
</dbReference>
<comment type="similarity">
    <text evidence="1">Belongs to the anhydro-N-acetylmuramic acid kinase family.</text>
</comment>
<dbReference type="InterPro" id="IPR005338">
    <property type="entry name" value="Anhydro_N_Ac-Mur_kinase"/>
</dbReference>
<keyword evidence="1" id="KW-0547">Nucleotide-binding</keyword>
<evidence type="ECO:0000313" key="2">
    <source>
        <dbReference type="EMBL" id="MFD1018348.1"/>
    </source>
</evidence>
<proteinExistence type="inferred from homology"/>
<dbReference type="CDD" id="cd24050">
    <property type="entry name" value="ASKHA_NBD_ANMK"/>
    <property type="match status" value="1"/>
</dbReference>
<dbReference type="EC" id="2.7.1.170" evidence="1"/>
<dbReference type="EMBL" id="JBHTKL010000001">
    <property type="protein sequence ID" value="MFD1018348.1"/>
    <property type="molecule type" value="Genomic_DNA"/>
</dbReference>
<keyword evidence="1" id="KW-0067">ATP-binding</keyword>
<gene>
    <name evidence="1" type="primary">anmK</name>
    <name evidence="2" type="ORF">ACFQ2J_03960</name>
</gene>
<dbReference type="HAMAP" id="MF_01270">
    <property type="entry name" value="AnhMurNAc_kinase"/>
    <property type="match status" value="1"/>
</dbReference>
<dbReference type="PANTHER" id="PTHR30605:SF0">
    <property type="entry name" value="ANHYDRO-N-ACETYLMURAMIC ACID KINASE"/>
    <property type="match status" value="1"/>
</dbReference>
<comment type="catalytic activity">
    <reaction evidence="1">
        <text>1,6-anhydro-N-acetyl-beta-muramate + ATP + H2O = N-acetyl-D-muramate 6-phosphate + ADP + H(+)</text>
        <dbReference type="Rhea" id="RHEA:24952"/>
        <dbReference type="ChEBI" id="CHEBI:15377"/>
        <dbReference type="ChEBI" id="CHEBI:15378"/>
        <dbReference type="ChEBI" id="CHEBI:30616"/>
        <dbReference type="ChEBI" id="CHEBI:58690"/>
        <dbReference type="ChEBI" id="CHEBI:58722"/>
        <dbReference type="ChEBI" id="CHEBI:456216"/>
        <dbReference type="EC" id="2.7.1.170"/>
    </reaction>
</comment>
<dbReference type="Gene3D" id="3.30.420.40">
    <property type="match status" value="2"/>
</dbReference>
<dbReference type="RefSeq" id="WP_386056781.1">
    <property type="nucleotide sequence ID" value="NZ_JBHTKL010000001.1"/>
</dbReference>
<dbReference type="GO" id="GO:0016301">
    <property type="term" value="F:kinase activity"/>
    <property type="evidence" value="ECO:0007669"/>
    <property type="project" value="UniProtKB-KW"/>
</dbReference>
<keyword evidence="1 2" id="KW-0808">Transferase</keyword>
<dbReference type="PANTHER" id="PTHR30605">
    <property type="entry name" value="ANHYDRO-N-ACETYLMURAMIC ACID KINASE"/>
    <property type="match status" value="1"/>
</dbReference>
<dbReference type="Proteomes" id="UP001596990">
    <property type="component" value="Unassembled WGS sequence"/>
</dbReference>
<comment type="pathway">
    <text evidence="1">Cell wall biogenesis; peptidoglycan recycling.</text>
</comment>
<keyword evidence="1 2" id="KW-0418">Kinase</keyword>
<dbReference type="Pfam" id="PF03702">
    <property type="entry name" value="AnmK"/>
    <property type="match status" value="1"/>
</dbReference>
<accession>A0ABW3KZS2</accession>
<dbReference type="InterPro" id="IPR043129">
    <property type="entry name" value="ATPase_NBD"/>
</dbReference>
<evidence type="ECO:0000313" key="3">
    <source>
        <dbReference type="Proteomes" id="UP001596990"/>
    </source>
</evidence>
<protein>
    <recommendedName>
        <fullName evidence="1">Anhydro-N-acetylmuramic acid kinase</fullName>
        <ecNumber evidence="1">2.7.1.170</ecNumber>
    </recommendedName>
    <alternativeName>
        <fullName evidence="1">AnhMurNAc kinase</fullName>
    </alternativeName>
</protein>
<dbReference type="NCBIfam" id="NF007148">
    <property type="entry name" value="PRK09585.3-2"/>
    <property type="match status" value="1"/>
</dbReference>
<reference evidence="3" key="1">
    <citation type="journal article" date="2019" name="Int. J. Syst. Evol. Microbiol.">
        <title>The Global Catalogue of Microorganisms (GCM) 10K type strain sequencing project: providing services to taxonomists for standard genome sequencing and annotation.</title>
        <authorList>
            <consortium name="The Broad Institute Genomics Platform"/>
            <consortium name="The Broad Institute Genome Sequencing Center for Infectious Disease"/>
            <person name="Wu L."/>
            <person name="Ma J."/>
        </authorList>
    </citation>
    <scope>NUCLEOTIDE SEQUENCE [LARGE SCALE GENOMIC DNA]</scope>
    <source>
        <strain evidence="3">CCUG 56607</strain>
    </source>
</reference>
<name>A0ABW3KZS2_9BACI</name>
<sequence length="390" mass="42888">MHLPKMTVVGLMSGTSLDGMDIAVIDVMKDNTIDMKLKHFTTIPYDPEVKARLEVIVKPSSQSPEISSMNMLLGEVYADGILTALDEVGLEADQVDLISTHGQTIFHDPLSKSDDPYYRPNTLQIGDIGVIAERTGITTIGDFRTRDMAVDGQGAPLVPFLDYQLLKSDSTGRILVNIGGISNFTVIPKNSDGSDVVAYDTGPGNMIIDAFISWMTDGEHSYDEGGKVAASGAIDYEWLQELMEHPYYAALPPKSTGRELFGIDYAKRLWSEADMRELSYEDRLATVTALTSFTLSGSLRRHIDHEDVREIYISGGGWHNKTMMKWMKTSIPEHVHIGSSKELGVDSDAKEAIAFALFGYLGFHRQPNNLPSATGANKEVIMGKICWGSN</sequence>
<feature type="binding site" evidence="1">
    <location>
        <begin position="14"/>
        <end position="21"/>
    </location>
    <ligand>
        <name>ATP</name>
        <dbReference type="ChEBI" id="CHEBI:30616"/>
    </ligand>
</feature>
<comment type="caution">
    <text evidence="2">The sequence shown here is derived from an EMBL/GenBank/DDBJ whole genome shotgun (WGS) entry which is preliminary data.</text>
</comment>